<dbReference type="GO" id="GO:0016887">
    <property type="term" value="F:ATP hydrolysis activity"/>
    <property type="evidence" value="ECO:0007669"/>
    <property type="project" value="InterPro"/>
</dbReference>
<protein>
    <submittedName>
        <fullName evidence="13">ATP-binding cassette domain-containing protein</fullName>
    </submittedName>
</protein>
<feature type="domain" description="ABC transmembrane type-1" evidence="12">
    <location>
        <begin position="42"/>
        <end position="331"/>
    </location>
</feature>
<keyword evidence="8 10" id="KW-0472">Membrane</keyword>
<evidence type="ECO:0000256" key="10">
    <source>
        <dbReference type="SAM" id="Phobius"/>
    </source>
</evidence>
<dbReference type="Gene3D" id="3.40.50.300">
    <property type="entry name" value="P-loop containing nucleotide triphosphate hydrolases"/>
    <property type="match status" value="1"/>
</dbReference>
<dbReference type="InterPro" id="IPR036640">
    <property type="entry name" value="ABC1_TM_sf"/>
</dbReference>
<feature type="transmembrane region" description="Helical" evidence="10">
    <location>
        <begin position="190"/>
        <end position="206"/>
    </location>
</feature>
<proteinExistence type="inferred from homology"/>
<dbReference type="PROSITE" id="PS00211">
    <property type="entry name" value="ABC_TRANSPORTER_1"/>
    <property type="match status" value="1"/>
</dbReference>
<dbReference type="SMART" id="SM00382">
    <property type="entry name" value="AAA"/>
    <property type="match status" value="1"/>
</dbReference>
<dbReference type="Pfam" id="PF00664">
    <property type="entry name" value="ABC_membrane"/>
    <property type="match status" value="1"/>
</dbReference>
<dbReference type="GO" id="GO:0005886">
    <property type="term" value="C:plasma membrane"/>
    <property type="evidence" value="ECO:0007669"/>
    <property type="project" value="UniProtKB-SubCell"/>
</dbReference>
<evidence type="ECO:0000256" key="4">
    <source>
        <dbReference type="ARBA" id="ARBA00022692"/>
    </source>
</evidence>
<feature type="transmembrane region" description="Helical" evidence="10">
    <location>
        <begin position="295"/>
        <end position="312"/>
    </location>
</feature>
<feature type="transmembrane region" description="Helical" evidence="10">
    <location>
        <begin position="83"/>
        <end position="104"/>
    </location>
</feature>
<keyword evidence="4 10" id="KW-0812">Transmembrane</keyword>
<dbReference type="InterPro" id="IPR039421">
    <property type="entry name" value="Type_1_exporter"/>
</dbReference>
<keyword evidence="7 10" id="KW-1133">Transmembrane helix</keyword>
<dbReference type="GO" id="GO:0015421">
    <property type="term" value="F:ABC-type oligopeptide transporter activity"/>
    <property type="evidence" value="ECO:0007669"/>
    <property type="project" value="TreeGrafter"/>
</dbReference>
<evidence type="ECO:0000313" key="14">
    <source>
        <dbReference type="Proteomes" id="UP000501452"/>
    </source>
</evidence>
<dbReference type="EMBL" id="CP045119">
    <property type="protein sequence ID" value="QIN81831.1"/>
    <property type="molecule type" value="Genomic_DNA"/>
</dbReference>
<evidence type="ECO:0000256" key="7">
    <source>
        <dbReference type="ARBA" id="ARBA00022989"/>
    </source>
</evidence>
<dbReference type="SUPFAM" id="SSF52540">
    <property type="entry name" value="P-loop containing nucleoside triphosphate hydrolases"/>
    <property type="match status" value="1"/>
</dbReference>
<sequence>MMFRGKFGRFGQTGTGEEAVTLKALRTFLPFIRPHWRGFVPAFVGVVATSLVALLKPWPLKFLIDNVLQVGQAGPRTTSPTTIILAIGGAIVGIAVLQGLFTYLKEFFLSATSQRVAFSLRRALFDHMQRLSLAFHDRQRTGDMITRVTTDVTKVQELVTDKLLVDGISSVLQFAGMLTVMLVIDWRLGLIAAAWAPLVVLASAYFRRRIRDEEVRVRQREGDVTSLAQETISSIRVVKAFGRERFANRRFEEQTGEMAEGNVNVARLEARFSWATTILSATGLAALVVFGSYQVLAGALTAGTLVVFIQYMRDLQSPLNTLSRLWAKLARVMVRVERIVEVFDERPAVEERPGAKTAPRLRGGIRFEGVSFGYEPERPVLRDINLKIEPGEAMAIVGATGAGKSTLASLILRLYDPQAGAVLVDGRDIREYKPESLLDQISVVLQESLLFQTTIRENIAYGRPGATFEEIREAARVAYCDEFIEKLPKGYDTVVGERGGTLSGGQRQRIAIARAVIRDAPVLILDEPTAGLDAASEGIVVRALERLMGGRTTLMIAHKLSTVSRADRICVLDGGVIVEEGTHEELMARDGAYARAFQLQTVAGGDAGR</sequence>
<evidence type="ECO:0000259" key="11">
    <source>
        <dbReference type="PROSITE" id="PS50893"/>
    </source>
</evidence>
<feature type="transmembrane region" description="Helical" evidence="10">
    <location>
        <begin position="36"/>
        <end position="55"/>
    </location>
</feature>
<dbReference type="InterPro" id="IPR011527">
    <property type="entry name" value="ABC1_TM_dom"/>
</dbReference>
<dbReference type="Gene3D" id="1.20.1560.10">
    <property type="entry name" value="ABC transporter type 1, transmembrane domain"/>
    <property type="match status" value="1"/>
</dbReference>
<reference evidence="13 14" key="1">
    <citation type="submission" date="2019-10" db="EMBL/GenBank/DDBJ databases">
        <title>Rubrobacter sp nov SCSIO 52090 isolated from a deep-sea sediment in the South China Sea.</title>
        <authorList>
            <person name="Chen R.W."/>
        </authorList>
    </citation>
    <scope>NUCLEOTIDE SEQUENCE [LARGE SCALE GENOMIC DNA]</scope>
    <source>
        <strain evidence="13 14">SCSIO 52909</strain>
    </source>
</reference>
<organism evidence="13 14">
    <name type="scientific">Rubrobacter tropicus</name>
    <dbReference type="NCBI Taxonomy" id="2653851"/>
    <lineage>
        <taxon>Bacteria</taxon>
        <taxon>Bacillati</taxon>
        <taxon>Actinomycetota</taxon>
        <taxon>Rubrobacteria</taxon>
        <taxon>Rubrobacterales</taxon>
        <taxon>Rubrobacteraceae</taxon>
        <taxon>Rubrobacter</taxon>
    </lineage>
</organism>
<evidence type="ECO:0000313" key="13">
    <source>
        <dbReference type="EMBL" id="QIN81831.1"/>
    </source>
</evidence>
<gene>
    <name evidence="13" type="ORF">GBA63_03630</name>
</gene>
<dbReference type="CDD" id="cd18564">
    <property type="entry name" value="ABC_6TM_exporter_like"/>
    <property type="match status" value="1"/>
</dbReference>
<evidence type="ECO:0000256" key="8">
    <source>
        <dbReference type="ARBA" id="ARBA00023136"/>
    </source>
</evidence>
<dbReference type="InterPro" id="IPR003593">
    <property type="entry name" value="AAA+_ATPase"/>
</dbReference>
<name>A0A6G8Q5T0_9ACTN</name>
<dbReference type="KEGG" id="rub:GBA63_03630"/>
<keyword evidence="6 13" id="KW-0067">ATP-binding</keyword>
<evidence type="ECO:0000259" key="12">
    <source>
        <dbReference type="PROSITE" id="PS50929"/>
    </source>
</evidence>
<keyword evidence="2" id="KW-0813">Transport</keyword>
<dbReference type="PROSITE" id="PS50893">
    <property type="entry name" value="ABC_TRANSPORTER_2"/>
    <property type="match status" value="1"/>
</dbReference>
<keyword evidence="14" id="KW-1185">Reference proteome</keyword>
<dbReference type="InterPro" id="IPR017871">
    <property type="entry name" value="ABC_transporter-like_CS"/>
</dbReference>
<evidence type="ECO:0000256" key="9">
    <source>
        <dbReference type="ARBA" id="ARBA00023455"/>
    </source>
</evidence>
<dbReference type="SUPFAM" id="SSF90123">
    <property type="entry name" value="ABC transporter transmembrane region"/>
    <property type="match status" value="1"/>
</dbReference>
<dbReference type="PROSITE" id="PS50929">
    <property type="entry name" value="ABC_TM1F"/>
    <property type="match status" value="1"/>
</dbReference>
<comment type="similarity">
    <text evidence="9">Belongs to the ABC transporter superfamily. Siderophore-Fe(3+) uptake transporter (SIUT) (TC 3.A.1.21) family.</text>
</comment>
<dbReference type="FunFam" id="3.40.50.300:FF:000221">
    <property type="entry name" value="Multidrug ABC transporter ATP-binding protein"/>
    <property type="match status" value="1"/>
</dbReference>
<keyword evidence="3" id="KW-1003">Cell membrane</keyword>
<feature type="domain" description="ABC transporter" evidence="11">
    <location>
        <begin position="365"/>
        <end position="599"/>
    </location>
</feature>
<evidence type="ECO:0000256" key="6">
    <source>
        <dbReference type="ARBA" id="ARBA00022840"/>
    </source>
</evidence>
<evidence type="ECO:0000256" key="3">
    <source>
        <dbReference type="ARBA" id="ARBA00022475"/>
    </source>
</evidence>
<keyword evidence="5" id="KW-0547">Nucleotide-binding</keyword>
<dbReference type="PANTHER" id="PTHR43394:SF1">
    <property type="entry name" value="ATP-BINDING CASSETTE SUB-FAMILY B MEMBER 10, MITOCHONDRIAL"/>
    <property type="match status" value="1"/>
</dbReference>
<dbReference type="PANTHER" id="PTHR43394">
    <property type="entry name" value="ATP-DEPENDENT PERMEASE MDL1, MITOCHONDRIAL"/>
    <property type="match status" value="1"/>
</dbReference>
<evidence type="ECO:0000256" key="2">
    <source>
        <dbReference type="ARBA" id="ARBA00022448"/>
    </source>
</evidence>
<dbReference type="InterPro" id="IPR003439">
    <property type="entry name" value="ABC_transporter-like_ATP-bd"/>
</dbReference>
<dbReference type="GO" id="GO:0005524">
    <property type="term" value="F:ATP binding"/>
    <property type="evidence" value="ECO:0007669"/>
    <property type="project" value="UniProtKB-KW"/>
</dbReference>
<evidence type="ECO:0000256" key="5">
    <source>
        <dbReference type="ARBA" id="ARBA00022741"/>
    </source>
</evidence>
<comment type="subcellular location">
    <subcellularLocation>
        <location evidence="1">Cell inner membrane</location>
        <topology evidence="1">Multi-pass membrane protein</topology>
    </subcellularLocation>
</comment>
<evidence type="ECO:0000256" key="1">
    <source>
        <dbReference type="ARBA" id="ARBA00004429"/>
    </source>
</evidence>
<dbReference type="InterPro" id="IPR027417">
    <property type="entry name" value="P-loop_NTPase"/>
</dbReference>
<accession>A0A6G8Q5T0</accession>
<dbReference type="AlphaFoldDB" id="A0A6G8Q5T0"/>
<dbReference type="Pfam" id="PF00005">
    <property type="entry name" value="ABC_tran"/>
    <property type="match status" value="1"/>
</dbReference>
<dbReference type="Proteomes" id="UP000501452">
    <property type="component" value="Chromosome"/>
</dbReference>